<feature type="domain" description="ABC transporter" evidence="12">
    <location>
        <begin position="1165"/>
        <end position="1396"/>
    </location>
</feature>
<evidence type="ECO:0000313" key="14">
    <source>
        <dbReference type="EMBL" id="EIW78586.1"/>
    </source>
</evidence>
<feature type="region of interest" description="Disordered" evidence="10">
    <location>
        <begin position="329"/>
        <end position="368"/>
    </location>
</feature>
<dbReference type="InterPro" id="IPR011527">
    <property type="entry name" value="ABC1_TM_dom"/>
</dbReference>
<dbReference type="Pfam" id="PF00005">
    <property type="entry name" value="ABC_tran"/>
    <property type="match status" value="2"/>
</dbReference>
<dbReference type="PANTHER" id="PTHR24223:SF356">
    <property type="entry name" value="ATP-BINDING CASSETTE TRANSPORTER ABC4"/>
    <property type="match status" value="1"/>
</dbReference>
<evidence type="ECO:0000259" key="13">
    <source>
        <dbReference type="PROSITE" id="PS50929"/>
    </source>
</evidence>
<feature type="domain" description="ABC transmembrane type-1" evidence="13">
    <location>
        <begin position="876"/>
        <end position="1062"/>
    </location>
</feature>
<dbReference type="InterPro" id="IPR050173">
    <property type="entry name" value="ABC_transporter_C-like"/>
</dbReference>
<dbReference type="FunFam" id="3.40.50.300:FF:002145">
    <property type="entry name" value="ABC transporter (MsbA subfamily)"/>
    <property type="match status" value="1"/>
</dbReference>
<feature type="transmembrane region" description="Helical" evidence="11">
    <location>
        <begin position="230"/>
        <end position="258"/>
    </location>
</feature>
<dbReference type="InterPro" id="IPR036640">
    <property type="entry name" value="ABC1_TM_sf"/>
</dbReference>
<feature type="transmembrane region" description="Helical" evidence="11">
    <location>
        <begin position="914"/>
        <end position="937"/>
    </location>
</feature>
<dbReference type="GO" id="GO:0005886">
    <property type="term" value="C:plasma membrane"/>
    <property type="evidence" value="ECO:0007669"/>
    <property type="project" value="UniProtKB-SubCell"/>
</dbReference>
<evidence type="ECO:0000256" key="4">
    <source>
        <dbReference type="ARBA" id="ARBA00022692"/>
    </source>
</evidence>
<feature type="transmembrane region" description="Helical" evidence="11">
    <location>
        <begin position="397"/>
        <end position="416"/>
    </location>
</feature>
<dbReference type="PANTHER" id="PTHR24223">
    <property type="entry name" value="ATP-BINDING CASSETTE SUB-FAMILY C"/>
    <property type="match status" value="1"/>
</dbReference>
<feature type="transmembrane region" description="Helical" evidence="11">
    <location>
        <begin position="1105"/>
        <end position="1123"/>
    </location>
</feature>
<dbReference type="Gene3D" id="1.20.1560.10">
    <property type="entry name" value="ABC transporter type 1, transmembrane domain"/>
    <property type="match status" value="2"/>
</dbReference>
<feature type="region of interest" description="Disordered" evidence="10">
    <location>
        <begin position="58"/>
        <end position="77"/>
    </location>
</feature>
<feature type="transmembrane region" description="Helical" evidence="11">
    <location>
        <begin position="489"/>
        <end position="510"/>
    </location>
</feature>
<feature type="domain" description="ABC transporter" evidence="12">
    <location>
        <begin position="571"/>
        <end position="813"/>
    </location>
</feature>
<keyword evidence="3" id="KW-1003">Cell membrane</keyword>
<evidence type="ECO:0000256" key="2">
    <source>
        <dbReference type="ARBA" id="ARBA00022448"/>
    </source>
</evidence>
<dbReference type="CDD" id="cd18596">
    <property type="entry name" value="ABC_6TM_VMR1_D1_like"/>
    <property type="match status" value="1"/>
</dbReference>
<evidence type="ECO:0000256" key="8">
    <source>
        <dbReference type="ARBA" id="ARBA00023136"/>
    </source>
</evidence>
<feature type="transmembrane region" description="Helical" evidence="11">
    <location>
        <begin position="871"/>
        <end position="894"/>
    </location>
</feature>
<keyword evidence="6" id="KW-0067">ATP-binding</keyword>
<dbReference type="Proteomes" id="UP000053558">
    <property type="component" value="Unassembled WGS sequence"/>
</dbReference>
<evidence type="ECO:0000313" key="15">
    <source>
        <dbReference type="Proteomes" id="UP000053558"/>
    </source>
</evidence>
<evidence type="ECO:0000256" key="3">
    <source>
        <dbReference type="ARBA" id="ARBA00022475"/>
    </source>
</evidence>
<dbReference type="GO" id="GO:0016887">
    <property type="term" value="F:ATP hydrolysis activity"/>
    <property type="evidence" value="ECO:0007669"/>
    <property type="project" value="InterPro"/>
</dbReference>
<reference evidence="15" key="1">
    <citation type="journal article" date="2012" name="Science">
        <title>The Paleozoic origin of enzymatic lignin decomposition reconstructed from 31 fungal genomes.</title>
        <authorList>
            <person name="Floudas D."/>
            <person name="Binder M."/>
            <person name="Riley R."/>
            <person name="Barry K."/>
            <person name="Blanchette R.A."/>
            <person name="Henrissat B."/>
            <person name="Martinez A.T."/>
            <person name="Otillar R."/>
            <person name="Spatafora J.W."/>
            <person name="Yadav J.S."/>
            <person name="Aerts A."/>
            <person name="Benoit I."/>
            <person name="Boyd A."/>
            <person name="Carlson A."/>
            <person name="Copeland A."/>
            <person name="Coutinho P.M."/>
            <person name="de Vries R.P."/>
            <person name="Ferreira P."/>
            <person name="Findley K."/>
            <person name="Foster B."/>
            <person name="Gaskell J."/>
            <person name="Glotzer D."/>
            <person name="Gorecki P."/>
            <person name="Heitman J."/>
            <person name="Hesse C."/>
            <person name="Hori C."/>
            <person name="Igarashi K."/>
            <person name="Jurgens J.A."/>
            <person name="Kallen N."/>
            <person name="Kersten P."/>
            <person name="Kohler A."/>
            <person name="Kuees U."/>
            <person name="Kumar T.K.A."/>
            <person name="Kuo A."/>
            <person name="LaButti K."/>
            <person name="Larrondo L.F."/>
            <person name="Lindquist E."/>
            <person name="Ling A."/>
            <person name="Lombard V."/>
            <person name="Lucas S."/>
            <person name="Lundell T."/>
            <person name="Martin R."/>
            <person name="McLaughlin D.J."/>
            <person name="Morgenstern I."/>
            <person name="Morin E."/>
            <person name="Murat C."/>
            <person name="Nagy L.G."/>
            <person name="Nolan M."/>
            <person name="Ohm R.A."/>
            <person name="Patyshakuliyeva A."/>
            <person name="Rokas A."/>
            <person name="Ruiz-Duenas F.J."/>
            <person name="Sabat G."/>
            <person name="Salamov A."/>
            <person name="Samejima M."/>
            <person name="Schmutz J."/>
            <person name="Slot J.C."/>
            <person name="St John F."/>
            <person name="Stenlid J."/>
            <person name="Sun H."/>
            <person name="Sun S."/>
            <person name="Syed K."/>
            <person name="Tsang A."/>
            <person name="Wiebenga A."/>
            <person name="Young D."/>
            <person name="Pisabarro A."/>
            <person name="Eastwood D.C."/>
            <person name="Martin F."/>
            <person name="Cullen D."/>
            <person name="Grigoriev I.V."/>
            <person name="Hibbett D.S."/>
        </authorList>
    </citation>
    <scope>NUCLEOTIDE SEQUENCE [LARGE SCALE GENOMIC DNA]</scope>
    <source>
        <strain evidence="15">RWD-64-598 SS2</strain>
    </source>
</reference>
<dbReference type="EMBL" id="JH711582">
    <property type="protein sequence ID" value="EIW78586.1"/>
    <property type="molecule type" value="Genomic_DNA"/>
</dbReference>
<evidence type="ECO:0000256" key="1">
    <source>
        <dbReference type="ARBA" id="ARBA00004651"/>
    </source>
</evidence>
<feature type="transmembrane region" description="Helical" evidence="11">
    <location>
        <begin position="444"/>
        <end position="465"/>
    </location>
</feature>
<dbReference type="Pfam" id="PF00664">
    <property type="entry name" value="ABC_membrane"/>
    <property type="match status" value="2"/>
</dbReference>
<dbReference type="InterPro" id="IPR003439">
    <property type="entry name" value="ABC_transporter-like_ATP-bd"/>
</dbReference>
<evidence type="ECO:0000256" key="6">
    <source>
        <dbReference type="ARBA" id="ARBA00022840"/>
    </source>
</evidence>
<evidence type="ECO:0000256" key="7">
    <source>
        <dbReference type="ARBA" id="ARBA00022989"/>
    </source>
</evidence>
<keyword evidence="8 11" id="KW-0472">Membrane</keyword>
<dbReference type="GO" id="GO:0140359">
    <property type="term" value="F:ABC-type transporter activity"/>
    <property type="evidence" value="ECO:0007669"/>
    <property type="project" value="InterPro"/>
</dbReference>
<evidence type="ECO:0000259" key="12">
    <source>
        <dbReference type="PROSITE" id="PS50893"/>
    </source>
</evidence>
<dbReference type="InterPro" id="IPR027417">
    <property type="entry name" value="P-loop_NTPase"/>
</dbReference>
<keyword evidence="4 11" id="KW-0812">Transmembrane</keyword>
<feature type="transmembrane region" description="Helical" evidence="11">
    <location>
        <begin position="1001"/>
        <end position="1021"/>
    </location>
</feature>
<comment type="subcellular location">
    <subcellularLocation>
        <location evidence="1">Cell membrane</location>
        <topology evidence="1">Multi-pass membrane protein</topology>
    </subcellularLocation>
</comment>
<evidence type="ECO:0000256" key="9">
    <source>
        <dbReference type="ARBA" id="ARBA00023180"/>
    </source>
</evidence>
<dbReference type="PROSITE" id="PS50893">
    <property type="entry name" value="ABC_TRANSPORTER_2"/>
    <property type="match status" value="2"/>
</dbReference>
<comment type="caution">
    <text evidence="14">The sequence shown here is derived from an EMBL/GenBank/DDBJ whole genome shotgun (WGS) entry which is preliminary data.</text>
</comment>
<accession>A0A5M3MHV0</accession>
<dbReference type="PROSITE" id="PS50929">
    <property type="entry name" value="ABC_TM1F"/>
    <property type="match status" value="2"/>
</dbReference>
<keyword evidence="2" id="KW-0813">Transport</keyword>
<feature type="transmembrane region" description="Helical" evidence="11">
    <location>
        <begin position="278"/>
        <end position="298"/>
    </location>
</feature>
<dbReference type="KEGG" id="cput:CONPUDRAFT_91946"/>
<dbReference type="PROSITE" id="PS00211">
    <property type="entry name" value="ABC_TRANSPORTER_1"/>
    <property type="match status" value="1"/>
</dbReference>
<feature type="transmembrane region" description="Helical" evidence="11">
    <location>
        <begin position="95"/>
        <end position="119"/>
    </location>
</feature>
<evidence type="ECO:0000256" key="10">
    <source>
        <dbReference type="SAM" id="MobiDB-lite"/>
    </source>
</evidence>
<dbReference type="SMART" id="SM00382">
    <property type="entry name" value="AAA"/>
    <property type="match status" value="2"/>
</dbReference>
<dbReference type="InterPro" id="IPR003593">
    <property type="entry name" value="AAA+_ATPase"/>
</dbReference>
<dbReference type="OMA" id="HELWKGP"/>
<dbReference type="CDD" id="cd03250">
    <property type="entry name" value="ABCC_MRP_domain1"/>
    <property type="match status" value="1"/>
</dbReference>
<keyword evidence="5" id="KW-0547">Nucleotide-binding</keyword>
<feature type="transmembrane region" description="Helical" evidence="11">
    <location>
        <begin position="28"/>
        <end position="49"/>
    </location>
</feature>
<feature type="compositionally biased region" description="Low complexity" evidence="10">
    <location>
        <begin position="347"/>
        <end position="363"/>
    </location>
</feature>
<keyword evidence="7 11" id="KW-1133">Transmembrane helix</keyword>
<dbReference type="GeneID" id="19211494"/>
<protein>
    <submittedName>
        <fullName evidence="14">P-loop containing nucleoside triphosphate hydrolase protein</fullName>
    </submittedName>
</protein>
<organism evidence="14 15">
    <name type="scientific">Coniophora puteana (strain RWD-64-598)</name>
    <name type="common">Brown rot fungus</name>
    <dbReference type="NCBI Taxonomy" id="741705"/>
    <lineage>
        <taxon>Eukaryota</taxon>
        <taxon>Fungi</taxon>
        <taxon>Dikarya</taxon>
        <taxon>Basidiomycota</taxon>
        <taxon>Agaricomycotina</taxon>
        <taxon>Agaricomycetes</taxon>
        <taxon>Agaricomycetidae</taxon>
        <taxon>Boletales</taxon>
        <taxon>Coniophorineae</taxon>
        <taxon>Coniophoraceae</taxon>
        <taxon>Coniophora</taxon>
    </lineage>
</organism>
<dbReference type="InterPro" id="IPR017871">
    <property type="entry name" value="ABC_transporter-like_CS"/>
</dbReference>
<dbReference type="SUPFAM" id="SSF52540">
    <property type="entry name" value="P-loop containing nucleoside triphosphate hydrolases"/>
    <property type="match status" value="2"/>
</dbReference>
<keyword evidence="9" id="KW-0325">Glycoprotein</keyword>
<dbReference type="CDD" id="cd18604">
    <property type="entry name" value="ABC_6TM_VMR1_D2_like"/>
    <property type="match status" value="1"/>
</dbReference>
<dbReference type="Gene3D" id="3.40.50.300">
    <property type="entry name" value="P-loop containing nucleotide triphosphate hydrolases"/>
    <property type="match status" value="2"/>
</dbReference>
<dbReference type="OrthoDB" id="6500128at2759"/>
<name>A0A5M3MHV0_CONPW</name>
<dbReference type="RefSeq" id="XP_007771594.1">
    <property type="nucleotide sequence ID" value="XM_007773404.1"/>
</dbReference>
<evidence type="ECO:0000256" key="11">
    <source>
        <dbReference type="SAM" id="Phobius"/>
    </source>
</evidence>
<keyword evidence="14" id="KW-0378">Hydrolase</keyword>
<keyword evidence="15" id="KW-1185">Reference proteome</keyword>
<feature type="transmembrane region" description="Helical" evidence="11">
    <location>
        <begin position="1074"/>
        <end position="1093"/>
    </location>
</feature>
<gene>
    <name evidence="14" type="ORF">CONPUDRAFT_91946</name>
</gene>
<sequence>MDNSPQAVLSAYSPSRYSHQDSIWQDSLFIPAYAAVLSTVTFIISMLASSRSARTLRTRVSHNGEASHNDPLPQDQECAPYTQSKVARETNSFKLLMLLGYLSFLGVNAAVNVSLLSLYTLVKRPSQSRLASRHLSAVLLITFAVYAYRWLLWAKLINIALVAIVFPLIFPRDYDPIDPSDSRNSRPEQTASWLSTFLSLWLDPIILLAHRIGHLPHLYRSSGDTRRHIFFGLMRIFIVGYVVLAAMVSLQAVFSLAARLPSTTYSKAGGADAIYRPWVWILLLFMGPVVSSLALQWYTFIATRVLVRTEAIITQLVFRHALRARTTAELPEQEQPTLTGIEPDAESSASSSNKGNSTSASSSMPNRVPTLNSGNFVGKINNLVSTDLGNITDGRDFLLCLLYVPLQVGLGMVFLYDILGWRLVIQIPRQHHCVYLLNVGPKGALVGLVLLVVSLFLPGSVARLMQQTQREKMKRTDARVQTVTETMNVLRMVNFILPLLVMLATYATYVGEAGNVFSSMAVFDLMGNQLRAMLNLTPKLIKTELLDRYTNDEGALSVDVTDQDQSDPEEIGFRHALFAWSNEGDDEATLNSPQRRFSLSIENELLFERGHINLIVGPTGSGKTSMLMALLGEMHFINTPLSWFNLSRKGGVAYAAQEPWKQNATIKDNILLGAPYNETRYHKVLFQCALVRDLALFDAGDQTEVGERGLTLSGGQKARVSLARAVYSSAEIILLDDVLAALDTHTAKWVVNECLGGDLVNGRTVILVTHNIALAGMIAHFVVSLGPDGRIVSRGTMDDAIAVNDAVADDMTKGVERIANEDEVVDDRAEEVTIGNKADGKLIVAEEIVKGHMSWAAFKLFLTSLGGQYPFLFWTLFITFMGATEACNAAQPWFLGKWTAQYQLHPPSEVNVGFYLTGYTLVLLGSTIFFTVSWAFYWNGSMKACRTVHQRLVSAVLGTTFRWLDTTPISRVITCCTQDIRASDGPFAEGIGWLTNVTMTILVRLGAVVVLSPIFLMYMLAQVSVKREMSNAKAPVMGQFDAAIAGLASVRAYGVEEAFENKNLPLSCSRWVCVRVNILGALFSSALAAYLVYGRQDMQASDIGFSLNMAVGFSSLILAWVRIMNGAEVSGISLERIEGYLRIEQEPKPTDSGKPPAYWPSSGDLHVEGLSASYSANGPQALKNVNFHIKSGERIEVVGRTGSGKTTLTLSILRCIFTEGQVCFDNIPTNSVNLDALRSNITIIPQAPELLSGTLRQDLDPFDEHDDATLNDALRSSGLYANHDQSECELSLDKLIASGGRNLSVGQRQSIALARAAIRSSKLLIFDEDYKTESVIQTSLRKKALRGVTQIIIAHRMMSMIDADKIMVLDAGYLVEFGSPWELLQSEQGTFRARVDESKDKVPLYDAAREASKGAWSS</sequence>
<evidence type="ECO:0000256" key="5">
    <source>
        <dbReference type="ARBA" id="ARBA00022741"/>
    </source>
</evidence>
<feature type="domain" description="ABC transmembrane type-1" evidence="13">
    <location>
        <begin position="242"/>
        <end position="486"/>
    </location>
</feature>
<proteinExistence type="predicted"/>
<dbReference type="GO" id="GO:0005524">
    <property type="term" value="F:ATP binding"/>
    <property type="evidence" value="ECO:0007669"/>
    <property type="project" value="UniProtKB-KW"/>
</dbReference>
<dbReference type="SUPFAM" id="SSF90123">
    <property type="entry name" value="ABC transporter transmembrane region"/>
    <property type="match status" value="2"/>
</dbReference>
<feature type="transmembrane region" description="Helical" evidence="11">
    <location>
        <begin position="131"/>
        <end position="148"/>
    </location>
</feature>